<dbReference type="Gene3D" id="3.40.710.10">
    <property type="entry name" value="DD-peptidase/beta-lactamase superfamily"/>
    <property type="match status" value="1"/>
</dbReference>
<dbReference type="InterPro" id="IPR012338">
    <property type="entry name" value="Beta-lactam/transpept-like"/>
</dbReference>
<dbReference type="PANTHER" id="PTHR30627">
    <property type="entry name" value="PEPTIDOGLYCAN D,D-TRANSPEPTIDASE"/>
    <property type="match status" value="1"/>
</dbReference>
<name>A0A0X8JDQ3_ACTRD</name>
<proteinExistence type="predicted"/>
<accession>A0A0X8JDQ3</accession>
<organism evidence="3 4">
    <name type="scientific">Actinomyces radicidentis</name>
    <dbReference type="NCBI Taxonomy" id="111015"/>
    <lineage>
        <taxon>Bacteria</taxon>
        <taxon>Bacillati</taxon>
        <taxon>Actinomycetota</taxon>
        <taxon>Actinomycetes</taxon>
        <taxon>Actinomycetales</taxon>
        <taxon>Actinomycetaceae</taxon>
        <taxon>Actinomyces</taxon>
    </lineage>
</organism>
<feature type="domain" description="Penicillin binding protein A dimerisation" evidence="2">
    <location>
        <begin position="62"/>
        <end position="143"/>
    </location>
</feature>
<evidence type="ECO:0000259" key="1">
    <source>
        <dbReference type="Pfam" id="PF00905"/>
    </source>
</evidence>
<dbReference type="GO" id="GO:0071555">
    <property type="term" value="P:cell wall organization"/>
    <property type="evidence" value="ECO:0007669"/>
    <property type="project" value="TreeGrafter"/>
</dbReference>
<dbReference type="InterPro" id="IPR001460">
    <property type="entry name" value="PCN-bd_Tpept"/>
</dbReference>
<dbReference type="GO" id="GO:0008658">
    <property type="term" value="F:penicillin binding"/>
    <property type="evidence" value="ECO:0007669"/>
    <property type="project" value="InterPro"/>
</dbReference>
<dbReference type="STRING" id="111015.AXF14_04620"/>
<dbReference type="RefSeq" id="WP_067941229.1">
    <property type="nucleotide sequence ID" value="NZ_CP014228.1"/>
</dbReference>
<evidence type="ECO:0000313" key="3">
    <source>
        <dbReference type="EMBL" id="AMD87008.1"/>
    </source>
</evidence>
<dbReference type="InterPro" id="IPR054120">
    <property type="entry name" value="PBPA_dimer"/>
</dbReference>
<dbReference type="AlphaFoldDB" id="A0A0X8JDQ3"/>
<dbReference type="InterPro" id="IPR050515">
    <property type="entry name" value="Beta-lactam/transpept"/>
</dbReference>
<gene>
    <name evidence="3" type="ORF">AXF14_04620</name>
</gene>
<dbReference type="Proteomes" id="UP000065220">
    <property type="component" value="Chromosome"/>
</dbReference>
<dbReference type="Pfam" id="PF00905">
    <property type="entry name" value="Transpeptidase"/>
    <property type="match status" value="1"/>
</dbReference>
<dbReference type="Gene3D" id="3.90.1310.10">
    <property type="entry name" value="Penicillin-binding protein 2a (Domain 2)"/>
    <property type="match status" value="1"/>
</dbReference>
<dbReference type="OrthoDB" id="9766847at2"/>
<dbReference type="KEGG" id="ard:AXF14_04620"/>
<sequence length="497" mass="50908">MNRQIHQVTVLVVVMFLALAASLTSVQGLARPALWESSSSQGTLVTDSRNARTVYAEFGTDRGPILVGSTAIADSEKSNDAYTYLRTYSNGPLYAPVTGYFSTVFASMTGLERASNSVLNGQDPSLFSSRLQALVTGSSQEGGGLQLTLDPDVQQAAYSALGDRKGAVVALDPATGKILALVTSPSYDPNEIASHDAATAQAAWDALTQDSAKPLVNRAIAGDLYPPGSTFKILTMAAAIRTGTATSDTQVSAPDTLTLPGTTHALSNYAGESCGNGTVTLRQAFEESCNTPFAQLAMDVGEDQLEQEASAWGFGADLSIPLTVTPSIFPANDSQAQTAMAGIGQASVRVTPMQMAMVAETVANGGTQMQPYLIDKVLDHDLSVVSTTTPTVARTPISSDVASELSSLMQDVVSNGTGTTAKVAGVQVAGKTGTAETGSDTGGPVTWFVGFAGTDISKPSIALAVVLDGGDQTASTGTGGSEAGPIAASVIDAAVDQ</sequence>
<feature type="domain" description="Penicillin-binding protein transpeptidase" evidence="1">
    <location>
        <begin position="166"/>
        <end position="491"/>
    </location>
</feature>
<protein>
    <submittedName>
        <fullName evidence="3">Peptidase</fullName>
    </submittedName>
</protein>
<evidence type="ECO:0000259" key="2">
    <source>
        <dbReference type="Pfam" id="PF21922"/>
    </source>
</evidence>
<dbReference type="Pfam" id="PF21922">
    <property type="entry name" value="PBP_dimer_2"/>
    <property type="match status" value="1"/>
</dbReference>
<evidence type="ECO:0000313" key="4">
    <source>
        <dbReference type="Proteomes" id="UP000065220"/>
    </source>
</evidence>
<dbReference type="EMBL" id="CP014228">
    <property type="protein sequence ID" value="AMD87008.1"/>
    <property type="molecule type" value="Genomic_DNA"/>
</dbReference>
<keyword evidence="4" id="KW-1185">Reference proteome</keyword>
<reference evidence="4" key="1">
    <citation type="submission" date="2016-02" db="EMBL/GenBank/DDBJ databases">
        <authorList>
            <person name="Holder M.E."/>
            <person name="Ajami N.J."/>
            <person name="Petrosino J.F."/>
        </authorList>
    </citation>
    <scope>NUCLEOTIDE SEQUENCE [LARGE SCALE GENOMIC DNA]</scope>
    <source>
        <strain evidence="4">CCUG 36733</strain>
    </source>
</reference>
<dbReference type="GO" id="GO:0005886">
    <property type="term" value="C:plasma membrane"/>
    <property type="evidence" value="ECO:0007669"/>
    <property type="project" value="TreeGrafter"/>
</dbReference>
<dbReference type="SUPFAM" id="SSF56601">
    <property type="entry name" value="beta-lactamase/transpeptidase-like"/>
    <property type="match status" value="1"/>
</dbReference>
<dbReference type="PANTHER" id="PTHR30627:SF24">
    <property type="entry name" value="PENICILLIN-BINDING PROTEIN 4B"/>
    <property type="match status" value="1"/>
</dbReference>
<dbReference type="GO" id="GO:0071972">
    <property type="term" value="F:peptidoglycan L,D-transpeptidase activity"/>
    <property type="evidence" value="ECO:0007669"/>
    <property type="project" value="TreeGrafter"/>
</dbReference>